<reference evidence="4 5" key="1">
    <citation type="submission" date="2021-12" db="EMBL/GenBank/DDBJ databases">
        <title>Genome sequencing of bacteria with rrn-lacking chromosome and rrn-plasmid.</title>
        <authorList>
            <person name="Anda M."/>
            <person name="Iwasaki W."/>
        </authorList>
    </citation>
    <scope>NUCLEOTIDE SEQUENCE [LARGE SCALE GENOMIC DNA]</scope>
    <source>
        <strain evidence="4 5">NBRC 15940</strain>
    </source>
</reference>
<dbReference type="AlphaFoldDB" id="A0AAN4VVE8"/>
<keyword evidence="2" id="KW-0808">Transferase</keyword>
<evidence type="ECO:0000256" key="2">
    <source>
        <dbReference type="ARBA" id="ARBA00022679"/>
    </source>
</evidence>
<dbReference type="GO" id="GO:0030170">
    <property type="term" value="F:pyridoxal phosphate binding"/>
    <property type="evidence" value="ECO:0007669"/>
    <property type="project" value="InterPro"/>
</dbReference>
<accession>A0AAN4VVE8</accession>
<comment type="caution">
    <text evidence="4">The sequence shown here is derived from an EMBL/GenBank/DDBJ whole genome shotgun (WGS) entry which is preliminary data.</text>
</comment>
<sequence>MPYFFVPHNRNREQAFQAKYTLLFLYMKHSQKLKTVYDNLQFAVSKSILHQEIQATSSEDMQVQIGADKLINFGSCSYLGLEFHPKLRQYAKDAIDQFGTQFSSSRAYASISLYKELEALFVQIFECPVVIAPTTTLAHASAIPTLVDNEDIILLDHQAHRSISAAVDLCRARGVQAELLPHNRMDLLENKILHYRNTGRKVWYMADGVYSMYGDAAPLEELQRLLDKYDNLYLYLDDAHGMGWYGKNGRGYVHNALRNHPRLVITTSLAKAYATGGAVICSENAAMMSLIRTVGGPMVTSGPLQPATLGAAIASANIMLSEEFLPLQAKLMENIQTVNDWFEERDYPLVRKNDTPIFFWGTSYPELAHEMIASLKADGYWTNLGTFPATSIRKSGVRFTVTALHQKADILALLNKMEAAYWEGISQLDINEQQIFRPFKLKKKQKVSIIPKPQHALKLKRYHSVHEMEKPWRSLFQDAGQLSYEGLSSLEKVFTQLPKEERWNFHYFGVFHDQQLIAAGLFTELKIKLDIFSGAEVSEYAETMRKIYGPNYLCERVLMAGTLITEGEHLKWQAALEDTLKAKSFDLINQFYEDLKAQYNTKHGFMLCFPQESQNSALHQKIVQKGWVAAPLPAYHYYDLKPFSSITAYLQAMSLKKRKNIRQKVLRHREELLFEWNGQANNLQDYQLYLNVQKKGRAINTAPLPKAWFEEMERDPHWQILRIRHRVSDQLIAVVWIYAGNSHIEIKLIGLDHSFYSLNPYGQVLYEVLNRAFLMGWQTLFAGFSTDMEKRKFNSQKQQLITYAQMEESFELVDLEFNGGQIKAG</sequence>
<organism evidence="4 5">
    <name type="scientific">Persicobacter diffluens</name>
    <dbReference type="NCBI Taxonomy" id="981"/>
    <lineage>
        <taxon>Bacteria</taxon>
        <taxon>Pseudomonadati</taxon>
        <taxon>Bacteroidota</taxon>
        <taxon>Cytophagia</taxon>
        <taxon>Cytophagales</taxon>
        <taxon>Persicobacteraceae</taxon>
        <taxon>Persicobacter</taxon>
    </lineage>
</organism>
<dbReference type="InterPro" id="IPR016181">
    <property type="entry name" value="Acyl_CoA_acyltransferase"/>
</dbReference>
<dbReference type="SUPFAM" id="SSF55729">
    <property type="entry name" value="Acyl-CoA N-acyltransferases (Nat)"/>
    <property type="match status" value="1"/>
</dbReference>
<evidence type="ECO:0000313" key="5">
    <source>
        <dbReference type="Proteomes" id="UP001310022"/>
    </source>
</evidence>
<feature type="domain" description="Aminotransferase class I/classII large" evidence="3">
    <location>
        <begin position="69"/>
        <end position="415"/>
    </location>
</feature>
<dbReference type="PANTHER" id="PTHR13693">
    <property type="entry name" value="CLASS II AMINOTRANSFERASE/8-AMINO-7-OXONONANOATE SYNTHASE"/>
    <property type="match status" value="1"/>
</dbReference>
<dbReference type="GO" id="GO:0016740">
    <property type="term" value="F:transferase activity"/>
    <property type="evidence" value="ECO:0007669"/>
    <property type="project" value="UniProtKB-KW"/>
</dbReference>
<proteinExistence type="predicted"/>
<dbReference type="SUPFAM" id="SSF53383">
    <property type="entry name" value="PLP-dependent transferases"/>
    <property type="match status" value="1"/>
</dbReference>
<evidence type="ECO:0000313" key="4">
    <source>
        <dbReference type="EMBL" id="GJM60127.1"/>
    </source>
</evidence>
<evidence type="ECO:0000256" key="1">
    <source>
        <dbReference type="ARBA" id="ARBA00001933"/>
    </source>
</evidence>
<name>A0AAN4VVE8_9BACT</name>
<dbReference type="InterPro" id="IPR004839">
    <property type="entry name" value="Aminotransferase_I/II_large"/>
</dbReference>
<dbReference type="Gene3D" id="3.90.1150.10">
    <property type="entry name" value="Aspartate Aminotransferase, domain 1"/>
    <property type="match status" value="1"/>
</dbReference>
<dbReference type="InterPro" id="IPR015422">
    <property type="entry name" value="PyrdxlP-dep_Trfase_small"/>
</dbReference>
<dbReference type="InterPro" id="IPR050087">
    <property type="entry name" value="AON_synthase_class-II"/>
</dbReference>
<dbReference type="InterPro" id="IPR015421">
    <property type="entry name" value="PyrdxlP-dep_Trfase_major"/>
</dbReference>
<dbReference type="EMBL" id="BQKE01000001">
    <property type="protein sequence ID" value="GJM60127.1"/>
    <property type="molecule type" value="Genomic_DNA"/>
</dbReference>
<dbReference type="InterPro" id="IPR015424">
    <property type="entry name" value="PyrdxlP-dep_Trfase"/>
</dbReference>
<comment type="cofactor">
    <cofactor evidence="1">
        <name>pyridoxal 5'-phosphate</name>
        <dbReference type="ChEBI" id="CHEBI:597326"/>
    </cofactor>
</comment>
<dbReference type="Gene3D" id="3.40.640.10">
    <property type="entry name" value="Type I PLP-dependent aspartate aminotransferase-like (Major domain)"/>
    <property type="match status" value="1"/>
</dbReference>
<protein>
    <recommendedName>
        <fullName evidence="3">Aminotransferase class I/classII large domain-containing protein</fullName>
    </recommendedName>
</protein>
<dbReference type="Proteomes" id="UP001310022">
    <property type="component" value="Unassembled WGS sequence"/>
</dbReference>
<gene>
    <name evidence="4" type="ORF">PEDI_06790</name>
</gene>
<dbReference type="Pfam" id="PF00155">
    <property type="entry name" value="Aminotran_1_2"/>
    <property type="match status" value="1"/>
</dbReference>
<keyword evidence="5" id="KW-1185">Reference proteome</keyword>
<evidence type="ECO:0000259" key="3">
    <source>
        <dbReference type="Pfam" id="PF00155"/>
    </source>
</evidence>